<name>A0A510ICC0_9VIBR</name>
<dbReference type="RefSeq" id="WP_143693747.1">
    <property type="nucleotide sequence ID" value="NZ_AP019799.1"/>
</dbReference>
<dbReference type="AlphaFoldDB" id="A0A510ICC0"/>
<keyword evidence="1" id="KW-1133">Transmembrane helix</keyword>
<feature type="transmembrane region" description="Helical" evidence="1">
    <location>
        <begin position="58"/>
        <end position="76"/>
    </location>
</feature>
<evidence type="ECO:0000256" key="1">
    <source>
        <dbReference type="SAM" id="Phobius"/>
    </source>
</evidence>
<keyword evidence="1" id="KW-0472">Membrane</keyword>
<dbReference type="Proteomes" id="UP000315115">
    <property type="component" value="Chromosome 2"/>
</dbReference>
<sequence length="77" mass="8929">MEEFYIGALRVLGALVRWIIIDFVLEIVSYYLGYLGVSILTLGKRPHKPVSDAMRLRISYFGILLLVLIFAFMIWFS</sequence>
<reference evidence="3" key="1">
    <citation type="submission" date="2019-07" db="EMBL/GenBank/DDBJ databases">
        <title>Complete Genome Sequences of Vibrion rotiferianus strain AM7.</title>
        <authorList>
            <person name="Miyazaki K."/>
            <person name="Wiseschart A."/>
            <person name="Pootanakit K."/>
            <person name="Ishimori K."/>
            <person name="Kitahara K."/>
        </authorList>
    </citation>
    <scope>NUCLEOTIDE SEQUENCE [LARGE SCALE GENOMIC DNA]</scope>
    <source>
        <strain evidence="3">AM7</strain>
    </source>
</reference>
<proteinExistence type="predicted"/>
<evidence type="ECO:0000313" key="3">
    <source>
        <dbReference type="Proteomes" id="UP000315115"/>
    </source>
</evidence>
<feature type="transmembrane region" description="Helical" evidence="1">
    <location>
        <begin position="15"/>
        <end position="37"/>
    </location>
</feature>
<organism evidence="2 3">
    <name type="scientific">Vibrio rotiferianus</name>
    <dbReference type="NCBI Taxonomy" id="190895"/>
    <lineage>
        <taxon>Bacteria</taxon>
        <taxon>Pseudomonadati</taxon>
        <taxon>Pseudomonadota</taxon>
        <taxon>Gammaproteobacteria</taxon>
        <taxon>Vibrionales</taxon>
        <taxon>Vibrionaceae</taxon>
        <taxon>Vibrio</taxon>
    </lineage>
</organism>
<dbReference type="EMBL" id="AP019799">
    <property type="protein sequence ID" value="BBL91177.1"/>
    <property type="molecule type" value="Genomic_DNA"/>
</dbReference>
<keyword evidence="1" id="KW-0812">Transmembrane</keyword>
<protein>
    <submittedName>
        <fullName evidence="2">Uncharacterized protein</fullName>
    </submittedName>
</protein>
<evidence type="ECO:0000313" key="2">
    <source>
        <dbReference type="EMBL" id="BBL91177.1"/>
    </source>
</evidence>
<accession>A0A510ICC0</accession>
<gene>
    <name evidence="2" type="ORF">VroAM7_38300</name>
</gene>